<dbReference type="AlphaFoldDB" id="A0AB39BHR3"/>
<dbReference type="PROSITE" id="PS50893">
    <property type="entry name" value="ABC_TRANSPORTER_2"/>
    <property type="match status" value="2"/>
</dbReference>
<dbReference type="RefSeq" id="WP_368498393.1">
    <property type="nucleotide sequence ID" value="NZ_CP162511.1"/>
</dbReference>
<dbReference type="Gene3D" id="3.40.50.300">
    <property type="entry name" value="P-loop containing nucleotide triphosphate hydrolases"/>
    <property type="match status" value="2"/>
</dbReference>
<name>A0AB39BHR3_9MICO</name>
<feature type="domain" description="ABC transporter" evidence="5">
    <location>
        <begin position="14"/>
        <end position="247"/>
    </location>
</feature>
<feature type="domain" description="ABC transporter" evidence="5">
    <location>
        <begin position="259"/>
        <end position="506"/>
    </location>
</feature>
<protein>
    <submittedName>
        <fullName evidence="6">Sugar ABC transporter ATP-binding protein</fullName>
    </submittedName>
</protein>
<evidence type="ECO:0000313" key="6">
    <source>
        <dbReference type="EMBL" id="XDI06004.1"/>
    </source>
</evidence>
<dbReference type="InterPro" id="IPR027417">
    <property type="entry name" value="P-loop_NTPase"/>
</dbReference>
<proteinExistence type="predicted"/>
<evidence type="ECO:0000256" key="1">
    <source>
        <dbReference type="ARBA" id="ARBA00022448"/>
    </source>
</evidence>
<keyword evidence="1" id="KW-0813">Transport</keyword>
<organism evidence="6">
    <name type="scientific">Herbiconiux sp. A18JL235</name>
    <dbReference type="NCBI Taxonomy" id="3152363"/>
    <lineage>
        <taxon>Bacteria</taxon>
        <taxon>Bacillati</taxon>
        <taxon>Actinomycetota</taxon>
        <taxon>Actinomycetes</taxon>
        <taxon>Micrococcales</taxon>
        <taxon>Microbacteriaceae</taxon>
        <taxon>Herbiconiux</taxon>
    </lineage>
</organism>
<evidence type="ECO:0000259" key="5">
    <source>
        <dbReference type="PROSITE" id="PS50893"/>
    </source>
</evidence>
<reference evidence="6" key="1">
    <citation type="submission" date="2024-05" db="EMBL/GenBank/DDBJ databases">
        <title>Herbiconiux sp. A18JL235.</title>
        <authorList>
            <person name="Zhang G."/>
        </authorList>
    </citation>
    <scope>NUCLEOTIDE SEQUENCE</scope>
    <source>
        <strain evidence="6">A18JL235</strain>
    </source>
</reference>
<dbReference type="PANTHER" id="PTHR43790">
    <property type="entry name" value="CARBOHYDRATE TRANSPORT ATP-BINDING PROTEIN MG119-RELATED"/>
    <property type="match status" value="1"/>
</dbReference>
<dbReference type="CDD" id="cd03216">
    <property type="entry name" value="ABC_Carb_Monos_I"/>
    <property type="match status" value="1"/>
</dbReference>
<dbReference type="InterPro" id="IPR003439">
    <property type="entry name" value="ABC_transporter-like_ATP-bd"/>
</dbReference>
<dbReference type="GO" id="GO:0005524">
    <property type="term" value="F:ATP binding"/>
    <property type="evidence" value="ECO:0007669"/>
    <property type="project" value="UniProtKB-KW"/>
</dbReference>
<keyword evidence="4 6" id="KW-0067">ATP-binding</keyword>
<dbReference type="SUPFAM" id="SSF52540">
    <property type="entry name" value="P-loop containing nucleoside triphosphate hydrolases"/>
    <property type="match status" value="2"/>
</dbReference>
<dbReference type="InterPro" id="IPR003593">
    <property type="entry name" value="AAA+_ATPase"/>
</dbReference>
<evidence type="ECO:0000256" key="2">
    <source>
        <dbReference type="ARBA" id="ARBA00022737"/>
    </source>
</evidence>
<dbReference type="CDD" id="cd03215">
    <property type="entry name" value="ABC_Carb_Monos_II"/>
    <property type="match status" value="1"/>
</dbReference>
<keyword evidence="3" id="KW-0547">Nucleotide-binding</keyword>
<dbReference type="Pfam" id="PF00005">
    <property type="entry name" value="ABC_tran"/>
    <property type="match status" value="2"/>
</dbReference>
<dbReference type="EMBL" id="CP162511">
    <property type="protein sequence ID" value="XDI06004.1"/>
    <property type="molecule type" value="Genomic_DNA"/>
</dbReference>
<dbReference type="InterPro" id="IPR017871">
    <property type="entry name" value="ABC_transporter-like_CS"/>
</dbReference>
<dbReference type="SMART" id="SM00382">
    <property type="entry name" value="AAA"/>
    <property type="match status" value="2"/>
</dbReference>
<dbReference type="InterPro" id="IPR050107">
    <property type="entry name" value="ABC_carbohydrate_import_ATPase"/>
</dbReference>
<dbReference type="PROSITE" id="PS00211">
    <property type="entry name" value="ABC_TRANSPORTER_1"/>
    <property type="match status" value="1"/>
</dbReference>
<accession>A0AB39BHR3</accession>
<evidence type="ECO:0000256" key="3">
    <source>
        <dbReference type="ARBA" id="ARBA00022741"/>
    </source>
</evidence>
<gene>
    <name evidence="6" type="ORF">ABFY20_02580</name>
</gene>
<sequence>MTTTDGRERHDIAVRISGLTKIYGSTRALDGVDLTVAVGESRALLGRNGAGKSTLIGLLSGLGRADGGTISVLGADGAMEGAGSDAIGCVYQKSTLIPGLTAAENIWLGRYPTDRLGGVAWGRLMADARSLLDEWGIGRVADRVADQLEPVERKIVEICRALSQGPKVLLLDEPTAGLDEGGSQELFAKIAEARRRGVTVIYVSHHLEEVFEVCDSVTILRDGTDVLHAPVSEMTIDSIVDAMVGPALTDSLAADPAARRRAELGETVLAVEGVSVDGAVDGSDLVLRRGECLGLTGLDGAGHVQLAEAIAGLTVPTAGVITLEGRRISTSSIGANIRAGIGYVPEDRHESGFIPALSVEENATMTIFDRIRNRAGLISGSRRRQYYDRLQAAWSIKAAGPTQPIEELSGGNQQKVVLARALASDPAVLVLINPTAGVDVSAKASIYESIAELTAAGRSVIVVSSDDADLAVCDRVLVMFKGRVHAQLPAGWDERELVAAVQGEAA</sequence>
<dbReference type="PANTHER" id="PTHR43790:SF9">
    <property type="entry name" value="GALACTOFURANOSE TRANSPORTER ATP-BINDING PROTEIN YTFR"/>
    <property type="match status" value="1"/>
</dbReference>
<dbReference type="GO" id="GO:0016887">
    <property type="term" value="F:ATP hydrolysis activity"/>
    <property type="evidence" value="ECO:0007669"/>
    <property type="project" value="InterPro"/>
</dbReference>
<evidence type="ECO:0000256" key="4">
    <source>
        <dbReference type="ARBA" id="ARBA00022840"/>
    </source>
</evidence>
<keyword evidence="2" id="KW-0677">Repeat</keyword>